<feature type="signal peptide" evidence="7">
    <location>
        <begin position="1"/>
        <end position="21"/>
    </location>
</feature>
<sequence length="519" mass="56799">MRFHASLTLARVALIAAAALAPLTGAWSQEAPPRHGPGASAEQDARKAGPSAGLSLPADSVTQHELVLGDRTLRYTATAGSLPVRDTSGRKLADIAYVAYVLDRGPDEDPVSRPVTFAFNGGPGAASAYLNLGMMGPRRLRAGGQGDSPSSPPLLVDNAQSWLDFTDLVFVDPVGTGFSRFASERDEDRKLLWSVEGDYKSLARVVTNWLRQNNRLASPKFLVGESYGGFRVPKIARELQTGDGIGVSGLVMLSPVLDFTYERDSRSSPLKWVVPLPSMAATRLEREGKLSPDALHAAESYATGDYLADLMKGPRDRQAVARMTDRVAALTGLDRDVVERLGGKVDTRTFLREIDRDRQMVASPYDSNVAALDPDPDSARDRAPDAVLDALTAPLTSAMLDYYANDLKWQPEGRYFLLNDQVSHRWDYGEGRGDRESMSELRDVLALDSRVQVIVAHGFTDLVTPYFESRLLLDQLPALGDPSRVRLELFPGGHMFYWRDGSRAGLHDAVRSMVEARQD</sequence>
<dbReference type="PANTHER" id="PTHR11802">
    <property type="entry name" value="SERINE PROTEASE FAMILY S10 SERINE CARBOXYPEPTIDASE"/>
    <property type="match status" value="1"/>
</dbReference>
<feature type="chain" id="PRO_5040820311" evidence="7">
    <location>
        <begin position="22"/>
        <end position="519"/>
    </location>
</feature>
<evidence type="ECO:0000256" key="7">
    <source>
        <dbReference type="SAM" id="SignalP"/>
    </source>
</evidence>
<evidence type="ECO:0000256" key="1">
    <source>
        <dbReference type="ARBA" id="ARBA00022645"/>
    </source>
</evidence>
<gene>
    <name evidence="8" type="ORF">NVS89_21610</name>
</gene>
<accession>A0A9X2T7Q2</accession>
<dbReference type="SUPFAM" id="SSF53474">
    <property type="entry name" value="alpha/beta-Hydrolases"/>
    <property type="match status" value="1"/>
</dbReference>
<evidence type="ECO:0000256" key="2">
    <source>
        <dbReference type="ARBA" id="ARBA00022670"/>
    </source>
</evidence>
<reference evidence="8" key="1">
    <citation type="submission" date="2022-08" db="EMBL/GenBank/DDBJ databases">
        <authorList>
            <person name="Li F."/>
        </authorList>
    </citation>
    <scope>NUCLEOTIDE SEQUENCE</scope>
    <source>
        <strain evidence="8">MQZ15Z-1</strain>
    </source>
</reference>
<dbReference type="PANTHER" id="PTHR11802:SF3">
    <property type="entry name" value="RETINOID-INDUCIBLE SERINE CARBOXYPEPTIDASE"/>
    <property type="match status" value="1"/>
</dbReference>
<evidence type="ECO:0000256" key="4">
    <source>
        <dbReference type="ARBA" id="ARBA00022801"/>
    </source>
</evidence>
<keyword evidence="2" id="KW-0645">Protease</keyword>
<dbReference type="RefSeq" id="WP_258734846.1">
    <property type="nucleotide sequence ID" value="NZ_JANTHZ010000014.1"/>
</dbReference>
<dbReference type="PROSITE" id="PS00131">
    <property type="entry name" value="CARBOXYPEPT_SER_SER"/>
    <property type="match status" value="1"/>
</dbReference>
<feature type="region of interest" description="Disordered" evidence="6">
    <location>
        <begin position="28"/>
        <end position="57"/>
    </location>
</feature>
<evidence type="ECO:0000313" key="8">
    <source>
        <dbReference type="EMBL" id="MCS0497694.1"/>
    </source>
</evidence>
<keyword evidence="5" id="KW-0325">Glycoprotein</keyword>
<evidence type="ECO:0000313" key="9">
    <source>
        <dbReference type="Proteomes" id="UP001151088"/>
    </source>
</evidence>
<evidence type="ECO:0000256" key="5">
    <source>
        <dbReference type="ARBA" id="ARBA00023180"/>
    </source>
</evidence>
<dbReference type="InterPro" id="IPR001563">
    <property type="entry name" value="Peptidase_S10"/>
</dbReference>
<dbReference type="InterPro" id="IPR029058">
    <property type="entry name" value="AB_hydrolase_fold"/>
</dbReference>
<dbReference type="InterPro" id="IPR018202">
    <property type="entry name" value="Ser_caboxypep_ser_AS"/>
</dbReference>
<keyword evidence="4" id="KW-0378">Hydrolase</keyword>
<name>A0A9X2T7Q2_9HYPH</name>
<keyword evidence="3 7" id="KW-0732">Signal</keyword>
<comment type="caution">
    <text evidence="8">The sequence shown here is derived from an EMBL/GenBank/DDBJ whole genome shotgun (WGS) entry which is preliminary data.</text>
</comment>
<keyword evidence="1" id="KW-0121">Carboxypeptidase</keyword>
<dbReference type="AlphaFoldDB" id="A0A9X2T7Q2"/>
<proteinExistence type="predicted"/>
<evidence type="ECO:0000256" key="3">
    <source>
        <dbReference type="ARBA" id="ARBA00022729"/>
    </source>
</evidence>
<dbReference type="GO" id="GO:0006508">
    <property type="term" value="P:proteolysis"/>
    <property type="evidence" value="ECO:0007669"/>
    <property type="project" value="UniProtKB-KW"/>
</dbReference>
<evidence type="ECO:0000256" key="6">
    <source>
        <dbReference type="SAM" id="MobiDB-lite"/>
    </source>
</evidence>
<organism evidence="8 9">
    <name type="scientific">Ancylobacter mangrovi</name>
    <dbReference type="NCBI Taxonomy" id="2972472"/>
    <lineage>
        <taxon>Bacteria</taxon>
        <taxon>Pseudomonadati</taxon>
        <taxon>Pseudomonadota</taxon>
        <taxon>Alphaproteobacteria</taxon>
        <taxon>Hyphomicrobiales</taxon>
        <taxon>Xanthobacteraceae</taxon>
        <taxon>Ancylobacter</taxon>
    </lineage>
</organism>
<keyword evidence="9" id="KW-1185">Reference proteome</keyword>
<dbReference type="EMBL" id="JANTHZ010000014">
    <property type="protein sequence ID" value="MCS0497694.1"/>
    <property type="molecule type" value="Genomic_DNA"/>
</dbReference>
<protein>
    <submittedName>
        <fullName evidence="8">Peptidase S10</fullName>
    </submittedName>
</protein>
<dbReference type="Pfam" id="PF00450">
    <property type="entry name" value="Peptidase_S10"/>
    <property type="match status" value="1"/>
</dbReference>
<dbReference type="Gene3D" id="3.40.50.1820">
    <property type="entry name" value="alpha/beta hydrolase"/>
    <property type="match status" value="2"/>
</dbReference>
<dbReference type="GO" id="GO:0004185">
    <property type="term" value="F:serine-type carboxypeptidase activity"/>
    <property type="evidence" value="ECO:0007669"/>
    <property type="project" value="InterPro"/>
</dbReference>
<dbReference type="Proteomes" id="UP001151088">
    <property type="component" value="Unassembled WGS sequence"/>
</dbReference>